<sequence>MSSYFQTTQPFSRTYKIGKPKGGGDGQGAASLKPAIVPALTIRVYGKSRRPRRSASLQSDIEQPNTRTLNPHQCTSLVSCKLEHQKCLPKICFSRTRKFLSEDRFYRYRENQEVYLILSIFPNNAKGKHFEHKADHRTKPKHRSGKIVFAMVKDLKVVFGMGPGSQPIESEDGHAAMWKKNSIFWELPYWEFLDVRYAIDVMHITKNLCVNLLGLLGVYGKSKDTLEALIIRGILPDNIRATITKLCAFMNAISQKIGILGPVYLNNMFPFERYMGVLKKYVHNRACPEASIAKGYGTEKVIEFCVEFIEDLRPIGVSESRHEGILWGKGTFGRKAIMTVDNNLFRKAHFTVLQQSSLVAPYIEEHLALVHARNISKSDAWITRHQIDTFPAWLRQHLMGNEAIN</sequence>
<evidence type="ECO:0000313" key="3">
    <source>
        <dbReference type="EMBL" id="ABG22593.1"/>
    </source>
</evidence>
<dbReference type="PANTHER" id="PTHR48258">
    <property type="entry name" value="DUF4218 DOMAIN-CONTAINING PROTEIN-RELATED"/>
    <property type="match status" value="1"/>
</dbReference>
<accession>H2KWK8</accession>
<dbReference type="AlphaFoldDB" id="H2KWK8"/>
<reference evidence="3" key="1">
    <citation type="journal article" date="2005" name="BMC Biol.">
        <title>The sequence of rice chromosomes 11 and 12, rich in disease resistance genes and recent gene duplications.</title>
        <authorList>
            <consortium name="The rice chromosomes 11 and 12 sequencing consortia"/>
        </authorList>
    </citation>
    <scope>NUCLEOTIDE SEQUENCE [LARGE SCALE GENOMIC DNA]</scope>
</reference>
<feature type="region of interest" description="Disordered" evidence="1">
    <location>
        <begin position="1"/>
        <end position="30"/>
    </location>
</feature>
<feature type="compositionally biased region" description="Polar residues" evidence="1">
    <location>
        <begin position="55"/>
        <end position="66"/>
    </location>
</feature>
<dbReference type="PANTHER" id="PTHR48258:SF9">
    <property type="entry name" value="OS01G0348150 PROTEIN"/>
    <property type="match status" value="1"/>
</dbReference>
<reference evidence="3" key="3">
    <citation type="submission" date="2006-01" db="EMBL/GenBank/DDBJ databases">
        <authorList>
            <person name="Buell R."/>
        </authorList>
    </citation>
    <scope>NUCLEOTIDE SEQUENCE</scope>
</reference>
<name>H2KWK8_ORYSJ</name>
<gene>
    <name evidence="3" type="ordered locus">LOC_Os11g47441</name>
</gene>
<organism evidence="3">
    <name type="scientific">Oryza sativa subsp. japonica</name>
    <name type="common">Rice</name>
    <dbReference type="NCBI Taxonomy" id="39947"/>
    <lineage>
        <taxon>Eukaryota</taxon>
        <taxon>Viridiplantae</taxon>
        <taxon>Streptophyta</taxon>
        <taxon>Embryophyta</taxon>
        <taxon>Tracheophyta</taxon>
        <taxon>Spermatophyta</taxon>
        <taxon>Magnoliopsida</taxon>
        <taxon>Liliopsida</taxon>
        <taxon>Poales</taxon>
        <taxon>Poaceae</taxon>
        <taxon>BOP clade</taxon>
        <taxon>Oryzoideae</taxon>
        <taxon>Oryzeae</taxon>
        <taxon>Oryzinae</taxon>
        <taxon>Oryza</taxon>
        <taxon>Oryza sativa</taxon>
    </lineage>
</organism>
<feature type="compositionally biased region" description="Polar residues" evidence="1">
    <location>
        <begin position="1"/>
        <end position="12"/>
    </location>
</feature>
<evidence type="ECO:0000256" key="1">
    <source>
        <dbReference type="SAM" id="MobiDB-lite"/>
    </source>
</evidence>
<feature type="domain" description="DUF4218" evidence="2">
    <location>
        <begin position="256"/>
        <end position="313"/>
    </location>
</feature>
<dbReference type="EMBL" id="DP000010">
    <property type="protein sequence ID" value="ABG22593.1"/>
    <property type="molecule type" value="Genomic_DNA"/>
</dbReference>
<evidence type="ECO:0000259" key="2">
    <source>
        <dbReference type="Pfam" id="PF13960"/>
    </source>
</evidence>
<reference evidence="3" key="2">
    <citation type="submission" date="2005-04" db="EMBL/GenBank/DDBJ databases">
        <authorList>
            <person name="Buell C.R."/>
            <person name="Wing R.A."/>
            <person name="McCombie W.A."/>
            <person name="Ouyang S."/>
        </authorList>
    </citation>
    <scope>NUCLEOTIDE SEQUENCE</scope>
</reference>
<protein>
    <submittedName>
        <fullName evidence="3">Transposon protein, putative, CACTA, En/Spm sub-class</fullName>
    </submittedName>
</protein>
<feature type="region of interest" description="Disordered" evidence="1">
    <location>
        <begin position="47"/>
        <end position="66"/>
    </location>
</feature>
<proteinExistence type="predicted"/>
<dbReference type="Pfam" id="PF13960">
    <property type="entry name" value="DUF4218"/>
    <property type="match status" value="1"/>
</dbReference>
<dbReference type="InterPro" id="IPR025452">
    <property type="entry name" value="DUF4218"/>
</dbReference>